<comment type="caution">
    <text evidence="1">The sequence shown here is derived from an EMBL/GenBank/DDBJ whole genome shotgun (WGS) entry which is preliminary data.</text>
</comment>
<organism evidence="1 2">
    <name type="scientific">Croceitalea dokdonensis DOKDO 023</name>
    <dbReference type="NCBI Taxonomy" id="1300341"/>
    <lineage>
        <taxon>Bacteria</taxon>
        <taxon>Pseudomonadati</taxon>
        <taxon>Bacteroidota</taxon>
        <taxon>Flavobacteriia</taxon>
        <taxon>Flavobacteriales</taxon>
        <taxon>Flavobacteriaceae</taxon>
        <taxon>Croceitalea</taxon>
    </lineage>
</organism>
<name>A0A0P7AYN9_9FLAO</name>
<proteinExistence type="predicted"/>
<dbReference type="STRING" id="1300341.I595_172"/>
<sequence>MGIHQSCKTALLLKVKTTKDPLGKRLQKPSSALVASGIEQMVQ</sequence>
<keyword evidence="2" id="KW-1185">Reference proteome</keyword>
<dbReference type="AlphaFoldDB" id="A0A0P7AYN9"/>
<accession>A0A0P7AYN9</accession>
<reference evidence="1 2" key="1">
    <citation type="submission" date="2015-09" db="EMBL/GenBank/DDBJ databases">
        <title>Genome sequence of the marine flavobacterium Croceitalea dokdonensis DOKDO 023 that contains proton- and sodium-pumping rhodopsins.</title>
        <authorList>
            <person name="Kwon S.-K."/>
            <person name="Lee H.K."/>
            <person name="Kwak M.-J."/>
            <person name="Kim J.F."/>
        </authorList>
    </citation>
    <scope>NUCLEOTIDE SEQUENCE [LARGE SCALE GENOMIC DNA]</scope>
    <source>
        <strain evidence="1 2">DOKDO 023</strain>
    </source>
</reference>
<dbReference type="EMBL" id="LDJX01000001">
    <property type="protein sequence ID" value="KPM33269.1"/>
    <property type="molecule type" value="Genomic_DNA"/>
</dbReference>
<gene>
    <name evidence="1" type="ORF">I595_172</name>
</gene>
<protein>
    <submittedName>
        <fullName evidence="1">Uncharacterized protein</fullName>
    </submittedName>
</protein>
<evidence type="ECO:0000313" key="1">
    <source>
        <dbReference type="EMBL" id="KPM33269.1"/>
    </source>
</evidence>
<dbReference type="Proteomes" id="UP000050280">
    <property type="component" value="Unassembled WGS sequence"/>
</dbReference>
<evidence type="ECO:0000313" key="2">
    <source>
        <dbReference type="Proteomes" id="UP000050280"/>
    </source>
</evidence>